<evidence type="ECO:0000259" key="4">
    <source>
        <dbReference type="PROSITE" id="PS50887"/>
    </source>
</evidence>
<dbReference type="InterPro" id="IPR043128">
    <property type="entry name" value="Rev_trsase/Diguanyl_cyclase"/>
</dbReference>
<dbReference type="Pfam" id="PF00990">
    <property type="entry name" value="GGDEF"/>
    <property type="match status" value="1"/>
</dbReference>
<keyword evidence="6" id="KW-1185">Reference proteome</keyword>
<feature type="transmembrane region" description="Helical" evidence="3">
    <location>
        <begin position="83"/>
        <end position="111"/>
    </location>
</feature>
<feature type="transmembrane region" description="Helical" evidence="3">
    <location>
        <begin position="152"/>
        <end position="172"/>
    </location>
</feature>
<dbReference type="PROSITE" id="PS50887">
    <property type="entry name" value="GGDEF"/>
    <property type="match status" value="1"/>
</dbReference>
<organism evidence="5 6">
    <name type="scientific">Geomobilimonas luticola</name>
    <dbReference type="NCBI Taxonomy" id="1114878"/>
    <lineage>
        <taxon>Bacteria</taxon>
        <taxon>Pseudomonadati</taxon>
        <taxon>Thermodesulfobacteriota</taxon>
        <taxon>Desulfuromonadia</taxon>
        <taxon>Geobacterales</taxon>
        <taxon>Geobacteraceae</taxon>
        <taxon>Geomobilimonas</taxon>
    </lineage>
</organism>
<dbReference type="EMBL" id="JAHCVK010000001">
    <property type="protein sequence ID" value="MBT0652708.1"/>
    <property type="molecule type" value="Genomic_DNA"/>
</dbReference>
<keyword evidence="3" id="KW-0472">Membrane</keyword>
<dbReference type="InterPro" id="IPR050469">
    <property type="entry name" value="Diguanylate_Cyclase"/>
</dbReference>
<dbReference type="SMART" id="SM00267">
    <property type="entry name" value="GGDEF"/>
    <property type="match status" value="1"/>
</dbReference>
<dbReference type="InterPro" id="IPR000160">
    <property type="entry name" value="GGDEF_dom"/>
</dbReference>
<evidence type="ECO:0000256" key="1">
    <source>
        <dbReference type="ARBA" id="ARBA00012528"/>
    </source>
</evidence>
<proteinExistence type="predicted"/>
<comment type="caution">
    <text evidence="5">The sequence shown here is derived from an EMBL/GenBank/DDBJ whole genome shotgun (WGS) entry which is preliminary data.</text>
</comment>
<feature type="domain" description="GGDEF" evidence="4">
    <location>
        <begin position="217"/>
        <end position="350"/>
    </location>
</feature>
<dbReference type="RefSeq" id="WP_214174627.1">
    <property type="nucleotide sequence ID" value="NZ_JAHCVK010000001.1"/>
</dbReference>
<keyword evidence="3" id="KW-1133">Transmembrane helix</keyword>
<gene>
    <name evidence="5" type="ORF">KI810_06550</name>
</gene>
<keyword evidence="5" id="KW-0548">Nucleotidyltransferase</keyword>
<protein>
    <recommendedName>
        <fullName evidence="1">diguanylate cyclase</fullName>
        <ecNumber evidence="1">2.7.7.65</ecNumber>
    </recommendedName>
</protein>
<keyword evidence="5" id="KW-0808">Transferase</keyword>
<dbReference type="GO" id="GO:0052621">
    <property type="term" value="F:diguanylate cyclase activity"/>
    <property type="evidence" value="ECO:0007669"/>
    <property type="project" value="UniProtKB-EC"/>
</dbReference>
<name>A0ABS5SBF7_9BACT</name>
<feature type="transmembrane region" description="Helical" evidence="3">
    <location>
        <begin position="24"/>
        <end position="43"/>
    </location>
</feature>
<accession>A0ABS5SBF7</accession>
<keyword evidence="3" id="KW-0812">Transmembrane</keyword>
<comment type="catalytic activity">
    <reaction evidence="2">
        <text>2 GTP = 3',3'-c-di-GMP + 2 diphosphate</text>
        <dbReference type="Rhea" id="RHEA:24898"/>
        <dbReference type="ChEBI" id="CHEBI:33019"/>
        <dbReference type="ChEBI" id="CHEBI:37565"/>
        <dbReference type="ChEBI" id="CHEBI:58805"/>
        <dbReference type="EC" id="2.7.7.65"/>
    </reaction>
</comment>
<dbReference type="Proteomes" id="UP000756860">
    <property type="component" value="Unassembled WGS sequence"/>
</dbReference>
<reference evidence="5 6" key="1">
    <citation type="submission" date="2021-05" db="EMBL/GenBank/DDBJ databases">
        <title>The draft genome of Geobacter luticola JCM 17780.</title>
        <authorList>
            <person name="Xu Z."/>
            <person name="Masuda Y."/>
            <person name="Itoh H."/>
            <person name="Senoo K."/>
        </authorList>
    </citation>
    <scope>NUCLEOTIDE SEQUENCE [LARGE SCALE GENOMIC DNA]</scope>
    <source>
        <strain evidence="5 6">JCM 17780</strain>
    </source>
</reference>
<dbReference type="NCBIfam" id="TIGR00254">
    <property type="entry name" value="GGDEF"/>
    <property type="match status" value="1"/>
</dbReference>
<evidence type="ECO:0000313" key="6">
    <source>
        <dbReference type="Proteomes" id="UP000756860"/>
    </source>
</evidence>
<dbReference type="InterPro" id="IPR029787">
    <property type="entry name" value="Nucleotide_cyclase"/>
</dbReference>
<feature type="transmembrane region" description="Helical" evidence="3">
    <location>
        <begin position="50"/>
        <end position="71"/>
    </location>
</feature>
<dbReference type="SUPFAM" id="SSF55073">
    <property type="entry name" value="Nucleotide cyclase"/>
    <property type="match status" value="1"/>
</dbReference>
<dbReference type="CDD" id="cd01949">
    <property type="entry name" value="GGDEF"/>
    <property type="match status" value="1"/>
</dbReference>
<evidence type="ECO:0000313" key="5">
    <source>
        <dbReference type="EMBL" id="MBT0652708.1"/>
    </source>
</evidence>
<dbReference type="PANTHER" id="PTHR45138">
    <property type="entry name" value="REGULATORY COMPONENTS OF SENSORY TRANSDUCTION SYSTEM"/>
    <property type="match status" value="1"/>
</dbReference>
<dbReference type="EC" id="2.7.7.65" evidence="1"/>
<dbReference type="Gene3D" id="3.30.70.270">
    <property type="match status" value="1"/>
</dbReference>
<sequence length="355" mass="39469">MEDFDIYSRPRTGANSRYARYNRIMGNISWFLIALVALNILLLPPGMTTTLYLVFFCFLLLAYRVGAHYAMPSRESLKTFIDLIVFLAFTVAVCWLTGKVASPFISLMYLILMATSLTQGRKATYFMATLAVTAYVFLAADQVSLNIFEETFVSNILEILPFMFIAHLGAMLSSEAENARQEAEQLSLTDDLTGLHNMRNFFNLAAAHKELAQRNGSTLTVCMLDADNLKQINDRHGHFAGTEMIRHVARTINRNIRSSDIAARYGGDEFLVMFTGTSKESSLIAIRRIVSNLADTPFDYEGIRLSTTISAGVAAFPEDGADIRTVIVKADEAMYLSKKEGKNRVTIHTAGNATT</sequence>
<evidence type="ECO:0000256" key="3">
    <source>
        <dbReference type="SAM" id="Phobius"/>
    </source>
</evidence>
<feature type="transmembrane region" description="Helical" evidence="3">
    <location>
        <begin position="123"/>
        <end position="140"/>
    </location>
</feature>
<evidence type="ECO:0000256" key="2">
    <source>
        <dbReference type="ARBA" id="ARBA00034247"/>
    </source>
</evidence>
<dbReference type="PANTHER" id="PTHR45138:SF9">
    <property type="entry name" value="DIGUANYLATE CYCLASE DGCM-RELATED"/>
    <property type="match status" value="1"/>
</dbReference>